<dbReference type="KEGG" id="knv:Pan216_45930"/>
<sequence length="127" mass="14060">MSETKRALAPAFADFAEIDPVRCPCGWASRALTDVPGAPVSIHRVEIDHEARVHYHRRQTETYYFLECDGGAEVELDGRSVPVRAGMVVMIPPGVRHRAVGKMTILNVVSPPFDPADEWFDDEDGLA</sequence>
<feature type="domain" description="Cupin type-2" evidence="1">
    <location>
        <begin position="48"/>
        <end position="99"/>
    </location>
</feature>
<accession>A0A518B9Q0</accession>
<evidence type="ECO:0000313" key="2">
    <source>
        <dbReference type="EMBL" id="QDU63712.1"/>
    </source>
</evidence>
<dbReference type="Pfam" id="PF07883">
    <property type="entry name" value="Cupin_2"/>
    <property type="match status" value="1"/>
</dbReference>
<reference evidence="2 3" key="1">
    <citation type="submission" date="2019-02" db="EMBL/GenBank/DDBJ databases">
        <title>Deep-cultivation of Planctomycetes and their phenomic and genomic characterization uncovers novel biology.</title>
        <authorList>
            <person name="Wiegand S."/>
            <person name="Jogler M."/>
            <person name="Boedeker C."/>
            <person name="Pinto D."/>
            <person name="Vollmers J."/>
            <person name="Rivas-Marin E."/>
            <person name="Kohn T."/>
            <person name="Peeters S.H."/>
            <person name="Heuer A."/>
            <person name="Rast P."/>
            <person name="Oberbeckmann S."/>
            <person name="Bunk B."/>
            <person name="Jeske O."/>
            <person name="Meyerdierks A."/>
            <person name="Storesund J.E."/>
            <person name="Kallscheuer N."/>
            <person name="Luecker S."/>
            <person name="Lage O.M."/>
            <person name="Pohl T."/>
            <person name="Merkel B.J."/>
            <person name="Hornburger P."/>
            <person name="Mueller R.-W."/>
            <person name="Bruemmer F."/>
            <person name="Labrenz M."/>
            <person name="Spormann A.M."/>
            <person name="Op den Camp H."/>
            <person name="Overmann J."/>
            <person name="Amann R."/>
            <person name="Jetten M.S.M."/>
            <person name="Mascher T."/>
            <person name="Medema M.H."/>
            <person name="Devos D.P."/>
            <person name="Kaster A.-K."/>
            <person name="Ovreas L."/>
            <person name="Rohde M."/>
            <person name="Galperin M.Y."/>
            <person name="Jogler C."/>
        </authorList>
    </citation>
    <scope>NUCLEOTIDE SEQUENCE [LARGE SCALE GENOMIC DNA]</scope>
    <source>
        <strain evidence="2 3">Pan216</strain>
    </source>
</reference>
<dbReference type="CDD" id="cd20295">
    <property type="entry name" value="cupin_Pac13-like"/>
    <property type="match status" value="1"/>
</dbReference>
<organism evidence="2 3">
    <name type="scientific">Kolteria novifilia</name>
    <dbReference type="NCBI Taxonomy" id="2527975"/>
    <lineage>
        <taxon>Bacteria</taxon>
        <taxon>Pseudomonadati</taxon>
        <taxon>Planctomycetota</taxon>
        <taxon>Planctomycetia</taxon>
        <taxon>Kolteriales</taxon>
        <taxon>Kolteriaceae</taxon>
        <taxon>Kolteria</taxon>
    </lineage>
</organism>
<evidence type="ECO:0000259" key="1">
    <source>
        <dbReference type="Pfam" id="PF07883"/>
    </source>
</evidence>
<dbReference type="InterPro" id="IPR011051">
    <property type="entry name" value="RmlC_Cupin_sf"/>
</dbReference>
<dbReference type="AlphaFoldDB" id="A0A518B9Q0"/>
<gene>
    <name evidence="2" type="ORF">Pan216_45930</name>
</gene>
<name>A0A518B9Q0_9BACT</name>
<dbReference type="Proteomes" id="UP000317093">
    <property type="component" value="Chromosome"/>
</dbReference>
<proteinExistence type="predicted"/>
<dbReference type="OrthoDB" id="287918at2"/>
<dbReference type="InterPro" id="IPR013096">
    <property type="entry name" value="Cupin_2"/>
</dbReference>
<evidence type="ECO:0000313" key="3">
    <source>
        <dbReference type="Proteomes" id="UP000317093"/>
    </source>
</evidence>
<dbReference type="SUPFAM" id="SSF51182">
    <property type="entry name" value="RmlC-like cupins"/>
    <property type="match status" value="1"/>
</dbReference>
<protein>
    <submittedName>
        <fullName evidence="2">Cupin domain protein</fullName>
    </submittedName>
</protein>
<dbReference type="InterPro" id="IPR014710">
    <property type="entry name" value="RmlC-like_jellyroll"/>
</dbReference>
<keyword evidence="3" id="KW-1185">Reference proteome</keyword>
<dbReference type="Gene3D" id="2.60.120.10">
    <property type="entry name" value="Jelly Rolls"/>
    <property type="match status" value="1"/>
</dbReference>
<dbReference type="EMBL" id="CP036279">
    <property type="protein sequence ID" value="QDU63712.1"/>
    <property type="molecule type" value="Genomic_DNA"/>
</dbReference>
<dbReference type="RefSeq" id="WP_145261386.1">
    <property type="nucleotide sequence ID" value="NZ_CP036279.1"/>
</dbReference>